<name>A0AAW1P1J3_9CHLO</name>
<keyword evidence="2" id="KW-1185">Reference proteome</keyword>
<dbReference type="AlphaFoldDB" id="A0AAW1P1J3"/>
<dbReference type="Proteomes" id="UP001465755">
    <property type="component" value="Unassembled WGS sequence"/>
</dbReference>
<protein>
    <submittedName>
        <fullName evidence="1">Uncharacterized protein</fullName>
    </submittedName>
</protein>
<evidence type="ECO:0000313" key="1">
    <source>
        <dbReference type="EMBL" id="KAK9802565.1"/>
    </source>
</evidence>
<comment type="caution">
    <text evidence="1">The sequence shown here is derived from an EMBL/GenBank/DDBJ whole genome shotgun (WGS) entry which is preliminary data.</text>
</comment>
<dbReference type="EMBL" id="JALJOQ010000071">
    <property type="protein sequence ID" value="KAK9802565.1"/>
    <property type="molecule type" value="Genomic_DNA"/>
</dbReference>
<gene>
    <name evidence="1" type="ORF">WJX73_004203</name>
</gene>
<reference evidence="1 2" key="1">
    <citation type="journal article" date="2024" name="Nat. Commun.">
        <title>Phylogenomics reveals the evolutionary origins of lichenization in chlorophyte algae.</title>
        <authorList>
            <person name="Puginier C."/>
            <person name="Libourel C."/>
            <person name="Otte J."/>
            <person name="Skaloud P."/>
            <person name="Haon M."/>
            <person name="Grisel S."/>
            <person name="Petersen M."/>
            <person name="Berrin J.G."/>
            <person name="Delaux P.M."/>
            <person name="Dal Grande F."/>
            <person name="Keller J."/>
        </authorList>
    </citation>
    <scope>NUCLEOTIDE SEQUENCE [LARGE SCALE GENOMIC DNA]</scope>
    <source>
        <strain evidence="1 2">SAG 2036</strain>
    </source>
</reference>
<evidence type="ECO:0000313" key="2">
    <source>
        <dbReference type="Proteomes" id="UP001465755"/>
    </source>
</evidence>
<accession>A0AAW1P1J3</accession>
<proteinExistence type="predicted"/>
<sequence>MPRYQGLPPLDHITLTGPESYRFVRQSSDEFLRKYLRDGMCSGGSLNGVLGFSENWTVQALGLPHFFANHSRTLSDFERLKAPLLVPDFVESDKEAVTLASLMDVYPSSTLQEGSIFESSEGSSAIPEVVEVKNNCPFRFKEQRETFFVNDRGPADSICNQGHVSVQDGK</sequence>
<organism evidence="1 2">
    <name type="scientific">Symbiochloris irregularis</name>
    <dbReference type="NCBI Taxonomy" id="706552"/>
    <lineage>
        <taxon>Eukaryota</taxon>
        <taxon>Viridiplantae</taxon>
        <taxon>Chlorophyta</taxon>
        <taxon>core chlorophytes</taxon>
        <taxon>Trebouxiophyceae</taxon>
        <taxon>Trebouxiales</taxon>
        <taxon>Trebouxiaceae</taxon>
        <taxon>Symbiochloris</taxon>
    </lineage>
</organism>